<evidence type="ECO:0000313" key="9">
    <source>
        <dbReference type="EMBL" id="TWB11304.1"/>
    </source>
</evidence>
<dbReference type="GO" id="GO:0016020">
    <property type="term" value="C:membrane"/>
    <property type="evidence" value="ECO:0007669"/>
    <property type="project" value="UniProtKB-SubCell"/>
</dbReference>
<dbReference type="InterPro" id="IPR044770">
    <property type="entry name" value="MFS_spinster-like"/>
</dbReference>
<evidence type="ECO:0000259" key="8">
    <source>
        <dbReference type="PROSITE" id="PS50850"/>
    </source>
</evidence>
<evidence type="ECO:0000313" key="10">
    <source>
        <dbReference type="Proteomes" id="UP000319859"/>
    </source>
</evidence>
<dbReference type="Proteomes" id="UP000319859">
    <property type="component" value="Unassembled WGS sequence"/>
</dbReference>
<dbReference type="InterPro" id="IPR011701">
    <property type="entry name" value="MFS"/>
</dbReference>
<reference evidence="9 10" key="1">
    <citation type="submission" date="2019-06" db="EMBL/GenBank/DDBJ databases">
        <title>Genomic Encyclopedia of Type Strains, Phase IV (KMG-V): Genome sequencing to study the core and pangenomes of soil and plant-associated prokaryotes.</title>
        <authorList>
            <person name="Whitman W."/>
        </authorList>
    </citation>
    <scope>NUCLEOTIDE SEQUENCE [LARGE SCALE GENOMIC DNA]</scope>
    <source>
        <strain evidence="9 10">BR 11880</strain>
    </source>
</reference>
<dbReference type="AlphaFoldDB" id="A0A560EPP2"/>
<dbReference type="InterPro" id="IPR036259">
    <property type="entry name" value="MFS_trans_sf"/>
</dbReference>
<evidence type="ECO:0000256" key="1">
    <source>
        <dbReference type="ARBA" id="ARBA00004141"/>
    </source>
</evidence>
<accession>A0A560EPP2</accession>
<evidence type="ECO:0000256" key="6">
    <source>
        <dbReference type="SAM" id="MobiDB-lite"/>
    </source>
</evidence>
<feature type="transmembrane region" description="Helical" evidence="7">
    <location>
        <begin position="67"/>
        <end position="92"/>
    </location>
</feature>
<comment type="subcellular location">
    <subcellularLocation>
        <location evidence="1">Membrane</location>
        <topology evidence="1">Multi-pass membrane protein</topology>
    </subcellularLocation>
</comment>
<dbReference type="RefSeq" id="WP_186457629.1">
    <property type="nucleotide sequence ID" value="NZ_VITN01000031.1"/>
</dbReference>
<keyword evidence="3 7" id="KW-0812">Transmembrane</keyword>
<dbReference type="EMBL" id="VITN01000031">
    <property type="protein sequence ID" value="TWB11304.1"/>
    <property type="molecule type" value="Genomic_DNA"/>
</dbReference>
<keyword evidence="4 7" id="KW-1133">Transmembrane helix</keyword>
<gene>
    <name evidence="9" type="ORF">FBZ89_13132</name>
</gene>
<feature type="transmembrane region" description="Helical" evidence="7">
    <location>
        <begin position="190"/>
        <end position="208"/>
    </location>
</feature>
<proteinExistence type="predicted"/>
<feature type="transmembrane region" description="Helical" evidence="7">
    <location>
        <begin position="328"/>
        <end position="347"/>
    </location>
</feature>
<feature type="transmembrane region" description="Helical" evidence="7">
    <location>
        <begin position="28"/>
        <end position="46"/>
    </location>
</feature>
<dbReference type="PANTHER" id="PTHR23505:SF79">
    <property type="entry name" value="PROTEIN SPINSTER"/>
    <property type="match status" value="1"/>
</dbReference>
<evidence type="ECO:0000256" key="7">
    <source>
        <dbReference type="SAM" id="Phobius"/>
    </source>
</evidence>
<evidence type="ECO:0000256" key="3">
    <source>
        <dbReference type="ARBA" id="ARBA00022692"/>
    </source>
</evidence>
<dbReference type="SUPFAM" id="SSF103473">
    <property type="entry name" value="MFS general substrate transporter"/>
    <property type="match status" value="1"/>
</dbReference>
<dbReference type="Pfam" id="PF07690">
    <property type="entry name" value="MFS_1"/>
    <property type="match status" value="1"/>
</dbReference>
<dbReference type="CDD" id="cd17328">
    <property type="entry name" value="MFS_spinster_like"/>
    <property type="match status" value="1"/>
</dbReference>
<dbReference type="PROSITE" id="PS50850">
    <property type="entry name" value="MFS"/>
    <property type="match status" value="1"/>
</dbReference>
<feature type="domain" description="Major facilitator superfamily (MFS) profile" evidence="8">
    <location>
        <begin position="33"/>
        <end position="450"/>
    </location>
</feature>
<feature type="transmembrane region" description="Helical" evidence="7">
    <location>
        <begin position="164"/>
        <end position="184"/>
    </location>
</feature>
<dbReference type="PANTHER" id="PTHR23505">
    <property type="entry name" value="SPINSTER"/>
    <property type="match status" value="1"/>
</dbReference>
<feature type="transmembrane region" description="Helical" evidence="7">
    <location>
        <begin position="251"/>
        <end position="275"/>
    </location>
</feature>
<feature type="transmembrane region" description="Helical" evidence="7">
    <location>
        <begin position="98"/>
        <end position="119"/>
    </location>
</feature>
<evidence type="ECO:0000256" key="5">
    <source>
        <dbReference type="ARBA" id="ARBA00023136"/>
    </source>
</evidence>
<feature type="transmembrane region" description="Helical" evidence="7">
    <location>
        <begin position="295"/>
        <end position="316"/>
    </location>
</feature>
<comment type="caution">
    <text evidence="9">The sequence shown here is derived from an EMBL/GenBank/DDBJ whole genome shotgun (WGS) entry which is preliminary data.</text>
</comment>
<dbReference type="InterPro" id="IPR020846">
    <property type="entry name" value="MFS_dom"/>
</dbReference>
<evidence type="ECO:0000256" key="4">
    <source>
        <dbReference type="ARBA" id="ARBA00022989"/>
    </source>
</evidence>
<feature type="transmembrane region" description="Helical" evidence="7">
    <location>
        <begin position="428"/>
        <end position="449"/>
    </location>
</feature>
<dbReference type="GO" id="GO:0022857">
    <property type="term" value="F:transmembrane transporter activity"/>
    <property type="evidence" value="ECO:0007669"/>
    <property type="project" value="InterPro"/>
</dbReference>
<feature type="transmembrane region" description="Helical" evidence="7">
    <location>
        <begin position="386"/>
        <end position="408"/>
    </location>
</feature>
<feature type="transmembrane region" description="Helical" evidence="7">
    <location>
        <begin position="353"/>
        <end position="374"/>
    </location>
</feature>
<evidence type="ECO:0000256" key="2">
    <source>
        <dbReference type="ARBA" id="ARBA00022448"/>
    </source>
</evidence>
<protein>
    <submittedName>
        <fullName evidence="9">Putative MFS family arabinose efflux permease</fullName>
    </submittedName>
</protein>
<name>A0A560EPP2_9PROT</name>
<sequence>MAVPETLAPAADAVTPSPVAPSSARPGARAWFVLGMLCFVYVLNFLDRQLLSILAKPIQDDLKVTDGQLGLISGLYFALFYCFISIPVAWLADRTNRVRVLSIACALWSAATVACGMASTYPQLVLARMTVGVGEAGGVPPSYAIISDYFGPGRRGTALGLYNFGPPLGQALGVAFGAAIAAAYNWRSAFQLLGAVGVVTAVAVYLLVREPRRGGLDAGPVIAGPVTAGPVTGGPATLAAKAGFWETVRMFFTCPALLLVALATGATQFVTYALLNFTTLFLMREKGMALGEVAIYYALLIGIGVSAGMYVSGRLIDRFAVRARHSYALVPAVALCAAVPFFVGFVWAPSWPLALLFLAGPTFFNYFYLSPAVALVQEEVRPDQRVLSGALLLLVMNLIGLGFGPTYLGAVSDLFRATHPDHSLQLAFYTLVPFYGLAVLLFLALARVLRKDGPRTGDR</sequence>
<keyword evidence="5 7" id="KW-0472">Membrane</keyword>
<dbReference type="Gene3D" id="1.20.1250.20">
    <property type="entry name" value="MFS general substrate transporter like domains"/>
    <property type="match status" value="2"/>
</dbReference>
<keyword evidence="2" id="KW-0813">Transport</keyword>
<organism evidence="9 10">
    <name type="scientific">Nitrospirillum amazonense</name>
    <dbReference type="NCBI Taxonomy" id="28077"/>
    <lineage>
        <taxon>Bacteria</taxon>
        <taxon>Pseudomonadati</taxon>
        <taxon>Pseudomonadota</taxon>
        <taxon>Alphaproteobacteria</taxon>
        <taxon>Rhodospirillales</taxon>
        <taxon>Azospirillaceae</taxon>
        <taxon>Nitrospirillum</taxon>
    </lineage>
</organism>
<feature type="region of interest" description="Disordered" evidence="6">
    <location>
        <begin position="1"/>
        <end position="24"/>
    </location>
</feature>